<protein>
    <submittedName>
        <fullName evidence="1">12410_t:CDS:1</fullName>
    </submittedName>
</protein>
<feature type="non-terminal residue" evidence="1">
    <location>
        <position position="65"/>
    </location>
</feature>
<name>A0A9N9A2Y9_9GLOM</name>
<evidence type="ECO:0000313" key="1">
    <source>
        <dbReference type="EMBL" id="CAG8517262.1"/>
    </source>
</evidence>
<evidence type="ECO:0000313" key="2">
    <source>
        <dbReference type="Proteomes" id="UP000789405"/>
    </source>
</evidence>
<dbReference type="EMBL" id="CAJVPY010001331">
    <property type="protein sequence ID" value="CAG8517262.1"/>
    <property type="molecule type" value="Genomic_DNA"/>
</dbReference>
<reference evidence="1" key="1">
    <citation type="submission" date="2021-06" db="EMBL/GenBank/DDBJ databases">
        <authorList>
            <person name="Kallberg Y."/>
            <person name="Tangrot J."/>
            <person name="Rosling A."/>
        </authorList>
    </citation>
    <scope>NUCLEOTIDE SEQUENCE</scope>
    <source>
        <strain evidence="1">MA453B</strain>
    </source>
</reference>
<gene>
    <name evidence="1" type="ORF">DERYTH_LOCUS3689</name>
</gene>
<dbReference type="Proteomes" id="UP000789405">
    <property type="component" value="Unassembled WGS sequence"/>
</dbReference>
<comment type="caution">
    <text evidence="1">The sequence shown here is derived from an EMBL/GenBank/DDBJ whole genome shotgun (WGS) entry which is preliminary data.</text>
</comment>
<keyword evidence="2" id="KW-1185">Reference proteome</keyword>
<proteinExistence type="predicted"/>
<organism evidence="1 2">
    <name type="scientific">Dentiscutata erythropus</name>
    <dbReference type="NCBI Taxonomy" id="1348616"/>
    <lineage>
        <taxon>Eukaryota</taxon>
        <taxon>Fungi</taxon>
        <taxon>Fungi incertae sedis</taxon>
        <taxon>Mucoromycota</taxon>
        <taxon>Glomeromycotina</taxon>
        <taxon>Glomeromycetes</taxon>
        <taxon>Diversisporales</taxon>
        <taxon>Gigasporaceae</taxon>
        <taxon>Dentiscutata</taxon>
    </lineage>
</organism>
<dbReference type="AlphaFoldDB" id="A0A9N9A2Y9"/>
<accession>A0A9N9A2Y9</accession>
<sequence length="65" mass="7136">MCLAIDSGILPKAYKSSWLVSGYCYRTEQATGTYALIWLRDHPMCSAIDSGILPRPNNGIEDQGS</sequence>